<proteinExistence type="inferred from homology"/>
<dbReference type="Gene3D" id="3.20.20.70">
    <property type="entry name" value="Aldolase class I"/>
    <property type="match status" value="1"/>
</dbReference>
<dbReference type="PANTHER" id="PTHR30352">
    <property type="entry name" value="PYRUVATE FORMATE-LYASE-ACTIVATING ENZYME"/>
    <property type="match status" value="1"/>
</dbReference>
<keyword evidence="8 10" id="KW-0408">Iron</keyword>
<dbReference type="InterPro" id="IPR058240">
    <property type="entry name" value="rSAM_sf"/>
</dbReference>
<comment type="subcellular location">
    <subcellularLocation>
        <location evidence="10">Cytoplasm</location>
    </subcellularLocation>
</comment>
<evidence type="ECO:0000256" key="5">
    <source>
        <dbReference type="ARBA" id="ARBA00022691"/>
    </source>
</evidence>
<comment type="caution">
    <text evidence="12">The sequence shown here is derived from an EMBL/GenBank/DDBJ whole genome shotgun (WGS) entry which is preliminary data.</text>
</comment>
<keyword evidence="13" id="KW-1185">Reference proteome</keyword>
<comment type="catalytic activity">
    <reaction evidence="10">
        <text>glycyl-[formate C-acetyltransferase] + reduced [flavodoxin] + S-adenosyl-L-methionine = glycin-2-yl radical-[formate C-acetyltransferase] + semiquinone [flavodoxin] + 5'-deoxyadenosine + L-methionine + H(+)</text>
        <dbReference type="Rhea" id="RHEA:19225"/>
        <dbReference type="Rhea" id="RHEA-COMP:10622"/>
        <dbReference type="Rhea" id="RHEA-COMP:12190"/>
        <dbReference type="Rhea" id="RHEA-COMP:12191"/>
        <dbReference type="Rhea" id="RHEA-COMP:14480"/>
        <dbReference type="ChEBI" id="CHEBI:15378"/>
        <dbReference type="ChEBI" id="CHEBI:17319"/>
        <dbReference type="ChEBI" id="CHEBI:29947"/>
        <dbReference type="ChEBI" id="CHEBI:32722"/>
        <dbReference type="ChEBI" id="CHEBI:57618"/>
        <dbReference type="ChEBI" id="CHEBI:57844"/>
        <dbReference type="ChEBI" id="CHEBI:59789"/>
        <dbReference type="ChEBI" id="CHEBI:140311"/>
        <dbReference type="EC" id="1.97.1.4"/>
    </reaction>
</comment>
<feature type="domain" description="Radical SAM core" evidence="11">
    <location>
        <begin position="15"/>
        <end position="237"/>
    </location>
</feature>
<dbReference type="SUPFAM" id="SSF102114">
    <property type="entry name" value="Radical SAM enzymes"/>
    <property type="match status" value="1"/>
</dbReference>
<dbReference type="InterPro" id="IPR007197">
    <property type="entry name" value="rSAM"/>
</dbReference>
<evidence type="ECO:0000256" key="4">
    <source>
        <dbReference type="ARBA" id="ARBA00022485"/>
    </source>
</evidence>
<protein>
    <recommendedName>
        <fullName evidence="3 10">Pyruvate formate-lyase-activating enzyme</fullName>
        <ecNumber evidence="10">1.97.1.4</ecNumber>
    </recommendedName>
</protein>
<dbReference type="PANTHER" id="PTHR30352:SF5">
    <property type="entry name" value="PYRUVATE FORMATE-LYASE 1-ACTIVATING ENZYME"/>
    <property type="match status" value="1"/>
</dbReference>
<dbReference type="SFLD" id="SFLDS00029">
    <property type="entry name" value="Radical_SAM"/>
    <property type="match status" value="1"/>
</dbReference>
<dbReference type="InterPro" id="IPR034457">
    <property type="entry name" value="Organic_radical-activating"/>
</dbReference>
<accession>A0ABQ1E9Y3</accession>
<dbReference type="Pfam" id="PF04055">
    <property type="entry name" value="Radical_SAM"/>
    <property type="match status" value="1"/>
</dbReference>
<organism evidence="12 13">
    <name type="scientific">Clostridium zeae</name>
    <dbReference type="NCBI Taxonomy" id="2759022"/>
    <lineage>
        <taxon>Bacteria</taxon>
        <taxon>Bacillati</taxon>
        <taxon>Bacillota</taxon>
        <taxon>Clostridia</taxon>
        <taxon>Eubacteriales</taxon>
        <taxon>Clostridiaceae</taxon>
        <taxon>Clostridium</taxon>
    </lineage>
</organism>
<dbReference type="SFLD" id="SFLDG01066">
    <property type="entry name" value="organic_radical-activating_enz"/>
    <property type="match status" value="1"/>
</dbReference>
<keyword evidence="6 10" id="KW-0479">Metal-binding</keyword>
<keyword evidence="12" id="KW-0670">Pyruvate</keyword>
<dbReference type="RefSeq" id="WP_206869888.1">
    <property type="nucleotide sequence ID" value="NZ_BMBA01000002.1"/>
</dbReference>
<evidence type="ECO:0000313" key="13">
    <source>
        <dbReference type="Proteomes" id="UP000663802"/>
    </source>
</evidence>
<evidence type="ECO:0000256" key="9">
    <source>
        <dbReference type="ARBA" id="ARBA00023014"/>
    </source>
</evidence>
<evidence type="ECO:0000256" key="8">
    <source>
        <dbReference type="ARBA" id="ARBA00023004"/>
    </source>
</evidence>
<evidence type="ECO:0000256" key="1">
    <source>
        <dbReference type="ARBA" id="ARBA00003141"/>
    </source>
</evidence>
<dbReference type="EMBL" id="BMBA01000002">
    <property type="protein sequence ID" value="GFZ31576.1"/>
    <property type="molecule type" value="Genomic_DNA"/>
</dbReference>
<evidence type="ECO:0000256" key="7">
    <source>
        <dbReference type="ARBA" id="ARBA00023002"/>
    </source>
</evidence>
<keyword evidence="5 10" id="KW-0949">S-adenosyl-L-methionine</keyword>
<comment type="cofactor">
    <cofactor evidence="10">
        <name>[4Fe-4S] cluster</name>
        <dbReference type="ChEBI" id="CHEBI:49883"/>
    </cofactor>
    <text evidence="10">Binds 1 [4Fe-4S] cluster. The cluster is coordinated with 3 cysteines and an exchangeable S-adenosyl-L-methionine.</text>
</comment>
<dbReference type="InterPro" id="IPR012838">
    <property type="entry name" value="PFL1_activating"/>
</dbReference>
<evidence type="ECO:0000256" key="2">
    <source>
        <dbReference type="ARBA" id="ARBA00009777"/>
    </source>
</evidence>
<evidence type="ECO:0000256" key="10">
    <source>
        <dbReference type="RuleBase" id="RU362053"/>
    </source>
</evidence>
<dbReference type="PROSITE" id="PS01087">
    <property type="entry name" value="RADICAL_ACTIVATING"/>
    <property type="match status" value="1"/>
</dbReference>
<dbReference type="CDD" id="cd01335">
    <property type="entry name" value="Radical_SAM"/>
    <property type="match status" value="1"/>
</dbReference>
<evidence type="ECO:0000259" key="11">
    <source>
        <dbReference type="PROSITE" id="PS51918"/>
    </source>
</evidence>
<gene>
    <name evidence="12" type="primary">act</name>
    <name evidence="12" type="ORF">CSC2_21020</name>
</gene>
<dbReference type="NCBIfam" id="TIGR02493">
    <property type="entry name" value="PFLA"/>
    <property type="match status" value="1"/>
</dbReference>
<evidence type="ECO:0000256" key="3">
    <source>
        <dbReference type="ARBA" id="ARBA00021356"/>
    </source>
</evidence>
<keyword evidence="10" id="KW-0963">Cytoplasm</keyword>
<name>A0ABQ1E9Y3_9CLOT</name>
<sequence>MIKGTIHSIESMGLVDGPGIRVVVFFQGCKLRCAYCHNPDTWAEKGSGTEISAEELIKKILRFKPYFSKSGGGVTFSGGEPLLQPEFLIECLRLCKENGIHTALDTAGYGLGNYEEILNYVDLILFDVKHIKKEKYKELTLSNIDESLKFLEVAQRLEKKMWIRHVVVPGMTDSEEHLEELSKYIMNIRNVEKVELLPYHVLGVNKYEIMNINYRLKDVKPMNKEYTKQWQDKINESLKKRQGI</sequence>
<evidence type="ECO:0000313" key="12">
    <source>
        <dbReference type="EMBL" id="GFZ31576.1"/>
    </source>
</evidence>
<keyword evidence="4 10" id="KW-0004">4Fe-4S</keyword>
<dbReference type="PROSITE" id="PS51918">
    <property type="entry name" value="RADICAL_SAM"/>
    <property type="match status" value="1"/>
</dbReference>
<keyword evidence="7 10" id="KW-0560">Oxidoreductase</keyword>
<comment type="similarity">
    <text evidence="2 10">Belongs to the organic radical-activating enzymes family.</text>
</comment>
<evidence type="ECO:0000256" key="6">
    <source>
        <dbReference type="ARBA" id="ARBA00022723"/>
    </source>
</evidence>
<dbReference type="Proteomes" id="UP000663802">
    <property type="component" value="Unassembled WGS sequence"/>
</dbReference>
<dbReference type="InterPro" id="IPR001989">
    <property type="entry name" value="Radical_activat_CS"/>
</dbReference>
<reference evidence="12 13" key="1">
    <citation type="journal article" date="2021" name="Int. J. Syst. Evol. Microbiol.">
        <title>Clostridium zeae sp. nov., isolated from corn silage.</title>
        <authorList>
            <person name="Kobayashi H."/>
            <person name="Tanizawa Y."/>
            <person name="Yagura M."/>
            <person name="Sakamoto M."/>
            <person name="Ohkuma M."/>
            <person name="Tohno M."/>
        </authorList>
    </citation>
    <scope>NUCLEOTIDE SEQUENCE [LARGE SCALE GENOMIC DNA]</scope>
    <source>
        <strain evidence="12 13">CSC2</strain>
    </source>
</reference>
<dbReference type="InterPro" id="IPR013785">
    <property type="entry name" value="Aldolase_TIM"/>
</dbReference>
<dbReference type="EC" id="1.97.1.4" evidence="10"/>
<keyword evidence="9 10" id="KW-0411">Iron-sulfur</keyword>
<comment type="function">
    <text evidence="1 10">Activation of pyruvate formate-lyase under anaerobic conditions by generation of an organic free radical, using S-adenosylmethionine and reduced flavodoxin as cosubstrates to produce 5'-deoxy-adenosine.</text>
</comment>